<reference evidence="7" key="1">
    <citation type="submission" date="2021-12" db="EMBL/GenBank/DDBJ databases">
        <authorList>
            <person name="King R."/>
        </authorList>
    </citation>
    <scope>NUCLEOTIDE SEQUENCE</scope>
</reference>
<evidence type="ECO:0008006" key="9">
    <source>
        <dbReference type="Google" id="ProtNLM"/>
    </source>
</evidence>
<feature type="domain" description="DEAD/DEAH-box helicase" evidence="5">
    <location>
        <begin position="132"/>
        <end position="173"/>
    </location>
</feature>
<dbReference type="SUPFAM" id="SSF52540">
    <property type="entry name" value="P-loop containing nucleoside triphosphate hydrolases"/>
    <property type="match status" value="1"/>
</dbReference>
<dbReference type="AlphaFoldDB" id="A0A9P0A5M5"/>
<evidence type="ECO:0000313" key="7">
    <source>
        <dbReference type="EMBL" id="CAH0384760.1"/>
    </source>
</evidence>
<accession>A0A9P0A5M5</accession>
<keyword evidence="3" id="KW-0347">Helicase</keyword>
<evidence type="ECO:0000259" key="5">
    <source>
        <dbReference type="Pfam" id="PF00270"/>
    </source>
</evidence>
<gene>
    <name evidence="7" type="ORF">BEMITA_LOCUS4055</name>
</gene>
<dbReference type="GO" id="GO:0016787">
    <property type="term" value="F:hydrolase activity"/>
    <property type="evidence" value="ECO:0007669"/>
    <property type="project" value="UniProtKB-KW"/>
</dbReference>
<keyword evidence="8" id="KW-1185">Reference proteome</keyword>
<feature type="domain" description="Brr2 N-terminal helicase PWI" evidence="6">
    <location>
        <begin position="10"/>
        <end position="57"/>
    </location>
</feature>
<name>A0A9P0A5M5_BEMTA</name>
<evidence type="ECO:0000256" key="1">
    <source>
        <dbReference type="ARBA" id="ARBA00022741"/>
    </source>
</evidence>
<keyword evidence="2" id="KW-0378">Hydrolase</keyword>
<dbReference type="InterPro" id="IPR027417">
    <property type="entry name" value="P-loop_NTPase"/>
</dbReference>
<keyword evidence="4" id="KW-0067">ATP-binding</keyword>
<evidence type="ECO:0000256" key="3">
    <source>
        <dbReference type="ARBA" id="ARBA00022806"/>
    </source>
</evidence>
<keyword evidence="1" id="KW-0547">Nucleotide-binding</keyword>
<proteinExistence type="predicted"/>
<dbReference type="PANTHER" id="PTHR47961">
    <property type="entry name" value="DNA POLYMERASE THETA, PUTATIVE (AFU_ORTHOLOGUE AFUA_1G05260)-RELATED"/>
    <property type="match status" value="1"/>
</dbReference>
<sequence>MSMEDFIVSVSATLESNHSNDELQNELFDLIGFDHFELVSCLLEHRNDIVNNCKVEEYECNQMNVALNNRGYVAGKQMTLPEGVTRKDNKTYEEVSIPVSEPPPLNVGSKLVSIASLDEVGQQAFAGVQNLNRIQSIVFQTAYHTNENLLICAPTGAGKTNVALLTIVSTIRNFIRAEKININEFKVNFSL</sequence>
<evidence type="ECO:0000256" key="4">
    <source>
        <dbReference type="ARBA" id="ARBA00022840"/>
    </source>
</evidence>
<dbReference type="EMBL" id="OU963863">
    <property type="protein sequence ID" value="CAH0384760.1"/>
    <property type="molecule type" value="Genomic_DNA"/>
</dbReference>
<organism evidence="7 8">
    <name type="scientific">Bemisia tabaci</name>
    <name type="common">Sweetpotato whitefly</name>
    <name type="synonym">Aleurodes tabaci</name>
    <dbReference type="NCBI Taxonomy" id="7038"/>
    <lineage>
        <taxon>Eukaryota</taxon>
        <taxon>Metazoa</taxon>
        <taxon>Ecdysozoa</taxon>
        <taxon>Arthropoda</taxon>
        <taxon>Hexapoda</taxon>
        <taxon>Insecta</taxon>
        <taxon>Pterygota</taxon>
        <taxon>Neoptera</taxon>
        <taxon>Paraneoptera</taxon>
        <taxon>Hemiptera</taxon>
        <taxon>Sternorrhyncha</taxon>
        <taxon>Aleyrodoidea</taxon>
        <taxon>Aleyrodidae</taxon>
        <taxon>Aleyrodinae</taxon>
        <taxon>Bemisia</taxon>
    </lineage>
</organism>
<evidence type="ECO:0000313" key="8">
    <source>
        <dbReference type="Proteomes" id="UP001152759"/>
    </source>
</evidence>
<dbReference type="Pfam" id="PF00270">
    <property type="entry name" value="DEAD"/>
    <property type="match status" value="1"/>
</dbReference>
<dbReference type="GO" id="GO:0005524">
    <property type="term" value="F:ATP binding"/>
    <property type="evidence" value="ECO:0007669"/>
    <property type="project" value="UniProtKB-KW"/>
</dbReference>
<dbReference type="GO" id="GO:0003676">
    <property type="term" value="F:nucleic acid binding"/>
    <property type="evidence" value="ECO:0007669"/>
    <property type="project" value="InterPro"/>
</dbReference>
<dbReference type="GO" id="GO:0004386">
    <property type="term" value="F:helicase activity"/>
    <property type="evidence" value="ECO:0007669"/>
    <property type="project" value="UniProtKB-KW"/>
</dbReference>
<dbReference type="PANTHER" id="PTHR47961:SF13">
    <property type="entry name" value="ACTIVATING SIGNAL COINTEGRATOR 1 COMPLEX SUBUNIT 3"/>
    <property type="match status" value="1"/>
</dbReference>
<dbReference type="Pfam" id="PF18149">
    <property type="entry name" value="Helicase_PWI"/>
    <property type="match status" value="1"/>
</dbReference>
<evidence type="ECO:0000256" key="2">
    <source>
        <dbReference type="ARBA" id="ARBA00022801"/>
    </source>
</evidence>
<dbReference type="InterPro" id="IPR050474">
    <property type="entry name" value="Hel308_SKI2-like"/>
</dbReference>
<dbReference type="Gene3D" id="3.40.50.300">
    <property type="entry name" value="P-loop containing nucleotide triphosphate hydrolases"/>
    <property type="match status" value="1"/>
</dbReference>
<dbReference type="InterPro" id="IPR011545">
    <property type="entry name" value="DEAD/DEAH_box_helicase_dom"/>
</dbReference>
<evidence type="ECO:0000259" key="6">
    <source>
        <dbReference type="Pfam" id="PF18149"/>
    </source>
</evidence>
<dbReference type="Proteomes" id="UP001152759">
    <property type="component" value="Chromosome 2"/>
</dbReference>
<dbReference type="InterPro" id="IPR041094">
    <property type="entry name" value="Brr2_helicase_PWI"/>
</dbReference>
<protein>
    <recommendedName>
        <fullName evidence="9">Activating signal cointegrator 1 complex subunit 3</fullName>
    </recommendedName>
</protein>